<feature type="transmembrane region" description="Helical" evidence="1">
    <location>
        <begin position="52"/>
        <end position="72"/>
    </location>
</feature>
<reference evidence="2 3" key="1">
    <citation type="submission" date="2024-04" db="EMBL/GenBank/DDBJ databases">
        <title>Human intestinal bacterial collection.</title>
        <authorList>
            <person name="Pauvert C."/>
            <person name="Hitch T.C.A."/>
            <person name="Clavel T."/>
        </authorList>
    </citation>
    <scope>NUCLEOTIDE SEQUENCE [LARGE SCALE GENOMIC DNA]</scope>
    <source>
        <strain evidence="2 3">CLA-AA-H181</strain>
    </source>
</reference>
<evidence type="ECO:0008006" key="4">
    <source>
        <dbReference type="Google" id="ProtNLM"/>
    </source>
</evidence>
<protein>
    <recommendedName>
        <fullName evidence="4">ABC-2 family transporter protein</fullName>
    </recommendedName>
</protein>
<feature type="transmembrane region" description="Helical" evidence="1">
    <location>
        <begin position="143"/>
        <end position="168"/>
    </location>
</feature>
<evidence type="ECO:0000256" key="1">
    <source>
        <dbReference type="SAM" id="Phobius"/>
    </source>
</evidence>
<name>A0ABV1I923_9FIRM</name>
<organism evidence="2 3">
    <name type="scientific">Coprococcus aceti</name>
    <dbReference type="NCBI Taxonomy" id="2981786"/>
    <lineage>
        <taxon>Bacteria</taxon>
        <taxon>Bacillati</taxon>
        <taxon>Bacillota</taxon>
        <taxon>Clostridia</taxon>
        <taxon>Lachnospirales</taxon>
        <taxon>Lachnospiraceae</taxon>
        <taxon>Coprococcus</taxon>
    </lineage>
</organism>
<comment type="caution">
    <text evidence="2">The sequence shown here is derived from an EMBL/GenBank/DDBJ whole genome shotgun (WGS) entry which is preliminary data.</text>
</comment>
<evidence type="ECO:0000313" key="3">
    <source>
        <dbReference type="Proteomes" id="UP001494672"/>
    </source>
</evidence>
<sequence length="209" mass="24033">MVQRIHNSLFILRKGMILCVIIAVLAAITGFMMMKPLDLQDKENALQQCYCIAYPVCVMLLYTITFMPFVYSPSRELFYIAHRIKWVETIIPFLYLSLLMCAITSLLFFRTILYPERFIAKNLIIIYCFCGLYYGTVYTAKNITIAIILSFTLIILSLSGGNLFNAIIPWYIDVHSVKTLASFMKEYIILGSAGCILGLFSNHRYSDYQ</sequence>
<feature type="transmembrane region" description="Helical" evidence="1">
    <location>
        <begin position="180"/>
        <end position="200"/>
    </location>
</feature>
<gene>
    <name evidence="2" type="ORF">AAAU18_04350</name>
</gene>
<feature type="transmembrane region" description="Helical" evidence="1">
    <location>
        <begin position="12"/>
        <end position="32"/>
    </location>
</feature>
<evidence type="ECO:0000313" key="2">
    <source>
        <dbReference type="EMBL" id="MEQ2592142.1"/>
    </source>
</evidence>
<proteinExistence type="predicted"/>
<dbReference type="Proteomes" id="UP001494672">
    <property type="component" value="Unassembled WGS sequence"/>
</dbReference>
<keyword evidence="3" id="KW-1185">Reference proteome</keyword>
<dbReference type="EMBL" id="JBBNGJ010000002">
    <property type="protein sequence ID" value="MEQ2592142.1"/>
    <property type="molecule type" value="Genomic_DNA"/>
</dbReference>
<keyword evidence="1" id="KW-0812">Transmembrane</keyword>
<keyword evidence="1" id="KW-0472">Membrane</keyword>
<accession>A0ABV1I923</accession>
<dbReference type="RefSeq" id="WP_015534560.1">
    <property type="nucleotide sequence ID" value="NZ_JAOQJT010000001.1"/>
</dbReference>
<feature type="transmembrane region" description="Helical" evidence="1">
    <location>
        <begin position="93"/>
        <end position="112"/>
    </location>
</feature>
<feature type="transmembrane region" description="Helical" evidence="1">
    <location>
        <begin position="118"/>
        <end position="136"/>
    </location>
</feature>
<keyword evidence="1" id="KW-1133">Transmembrane helix</keyword>